<proteinExistence type="inferred from homology"/>
<evidence type="ECO:0000256" key="1">
    <source>
        <dbReference type="ARBA" id="ARBA00022603"/>
    </source>
</evidence>
<name>A0A1F5DPQ8_9BACT</name>
<dbReference type="GO" id="GO:0003677">
    <property type="term" value="F:DNA binding"/>
    <property type="evidence" value="ECO:0007669"/>
    <property type="project" value="InterPro"/>
</dbReference>
<evidence type="ECO:0000256" key="2">
    <source>
        <dbReference type="ARBA" id="ARBA00022679"/>
    </source>
</evidence>
<dbReference type="Proteomes" id="UP000178764">
    <property type="component" value="Unassembled WGS sequence"/>
</dbReference>
<gene>
    <name evidence="5" type="ORF">A2V71_02625</name>
</gene>
<comment type="caution">
    <text evidence="5">The sequence shown here is derived from an EMBL/GenBank/DDBJ whole genome shotgun (WGS) entry which is preliminary data.</text>
</comment>
<dbReference type="PRINTS" id="PR00508">
    <property type="entry name" value="S21N4MTFRASE"/>
</dbReference>
<dbReference type="EMBL" id="MEZT01000008">
    <property type="protein sequence ID" value="OGD57001.1"/>
    <property type="molecule type" value="Genomic_DNA"/>
</dbReference>
<feature type="domain" description="DNA methylase N-4/N-6" evidence="4">
    <location>
        <begin position="3"/>
        <end position="166"/>
    </location>
</feature>
<dbReference type="GO" id="GO:0032259">
    <property type="term" value="P:methylation"/>
    <property type="evidence" value="ECO:0007669"/>
    <property type="project" value="UniProtKB-KW"/>
</dbReference>
<dbReference type="SUPFAM" id="SSF53335">
    <property type="entry name" value="S-adenosyl-L-methionine-dependent methyltransferases"/>
    <property type="match status" value="1"/>
</dbReference>
<dbReference type="GO" id="GO:0008170">
    <property type="term" value="F:N-methyltransferase activity"/>
    <property type="evidence" value="ECO:0007669"/>
    <property type="project" value="InterPro"/>
</dbReference>
<evidence type="ECO:0000313" key="6">
    <source>
        <dbReference type="Proteomes" id="UP000178764"/>
    </source>
</evidence>
<dbReference type="InterPro" id="IPR001091">
    <property type="entry name" value="RM_Methyltransferase"/>
</dbReference>
<keyword evidence="1 5" id="KW-0489">Methyltransferase</keyword>
<dbReference type="AlphaFoldDB" id="A0A1F5DPQ8"/>
<dbReference type="Gene3D" id="3.40.50.150">
    <property type="entry name" value="Vaccinia Virus protein VP39"/>
    <property type="match status" value="1"/>
</dbReference>
<dbReference type="EC" id="2.1.1.-" evidence="3"/>
<evidence type="ECO:0000313" key="5">
    <source>
        <dbReference type="EMBL" id="OGD57001.1"/>
    </source>
</evidence>
<keyword evidence="2" id="KW-0808">Transferase</keyword>
<evidence type="ECO:0000259" key="4">
    <source>
        <dbReference type="Pfam" id="PF01555"/>
    </source>
</evidence>
<dbReference type="InterPro" id="IPR002941">
    <property type="entry name" value="DNA_methylase_N4/N6"/>
</dbReference>
<organism evidence="5 6">
    <name type="scientific">Candidatus Berkelbacteria bacterium RBG_13_40_8</name>
    <dbReference type="NCBI Taxonomy" id="1797467"/>
    <lineage>
        <taxon>Bacteria</taxon>
        <taxon>Candidatus Berkelbacteria</taxon>
    </lineage>
</organism>
<comment type="similarity">
    <text evidence="3">Belongs to the N(4)/N(6)-methyltransferase family.</text>
</comment>
<dbReference type="InterPro" id="IPR029063">
    <property type="entry name" value="SAM-dependent_MTases_sf"/>
</dbReference>
<dbReference type="Pfam" id="PF01555">
    <property type="entry name" value="N6_N4_Mtase"/>
    <property type="match status" value="1"/>
</dbReference>
<protein>
    <recommendedName>
        <fullName evidence="3">Methyltransferase</fullName>
        <ecNumber evidence="3">2.1.1.-</ecNumber>
    </recommendedName>
</protein>
<accession>A0A1F5DPQ8</accession>
<sequence length="189" mass="22091">MPHKEYAKWQHKCLTEMMRVINDQGAIFYNHKWRVQDGILQDRQDIVSGFPVRQIIIWKRKGGINFNRGYFLPTYEVIYLIAKPKFKLTQKANSHGDVWEFAQDMNNKHPAPFPVTLIERCISSTDAKIILDPFIGSGTTAVAAMFLKRDYIGIDISPEYCKMSEERIKKNKIRNELFDPEQRLAIINK</sequence>
<reference evidence="5 6" key="1">
    <citation type="journal article" date="2016" name="Nat. Commun.">
        <title>Thousands of microbial genomes shed light on interconnected biogeochemical processes in an aquifer system.</title>
        <authorList>
            <person name="Anantharaman K."/>
            <person name="Brown C.T."/>
            <person name="Hug L.A."/>
            <person name="Sharon I."/>
            <person name="Castelle C.J."/>
            <person name="Probst A.J."/>
            <person name="Thomas B.C."/>
            <person name="Singh A."/>
            <person name="Wilkins M.J."/>
            <person name="Karaoz U."/>
            <person name="Brodie E.L."/>
            <person name="Williams K.H."/>
            <person name="Hubbard S.S."/>
            <person name="Banfield J.F."/>
        </authorList>
    </citation>
    <scope>NUCLEOTIDE SEQUENCE [LARGE SCALE GENOMIC DNA]</scope>
</reference>
<evidence type="ECO:0000256" key="3">
    <source>
        <dbReference type="RuleBase" id="RU362026"/>
    </source>
</evidence>